<dbReference type="EMBL" id="CAJVAS010000042">
    <property type="protein sequence ID" value="CAG7648410.1"/>
    <property type="molecule type" value="Genomic_DNA"/>
</dbReference>
<keyword evidence="2" id="KW-0813">Transport</keyword>
<evidence type="ECO:0000256" key="2">
    <source>
        <dbReference type="ARBA" id="ARBA00022448"/>
    </source>
</evidence>
<evidence type="ECO:0000256" key="1">
    <source>
        <dbReference type="ARBA" id="ARBA00008520"/>
    </source>
</evidence>
<dbReference type="InterPro" id="IPR006059">
    <property type="entry name" value="SBP"/>
</dbReference>
<keyword evidence="3 4" id="KW-0732">Signal</keyword>
<dbReference type="PROSITE" id="PS01037">
    <property type="entry name" value="SBP_BACTERIAL_1"/>
    <property type="match status" value="1"/>
</dbReference>
<dbReference type="GO" id="GO:0055085">
    <property type="term" value="P:transmembrane transport"/>
    <property type="evidence" value="ECO:0007669"/>
    <property type="project" value="InterPro"/>
</dbReference>
<sequence length="436" mass="48743">MVKKWNLAVVLLLLVTMLAAGCSSGGKDANDGTGTSANPTAKEITDPITLTFYNGQPGALNFDTLGITEALKKRFPYITLNIINRGDKQDYKDLIAAGTLPDIIYESASFMVSRIIENGFQYDMQELVKKYNFNLQQFETAVLQQTQFSNTEGKLYGLPFTMNRYALYYNKDLFDKFAIDYPKDGMTWDDIYNLAVKTSREDQGTTYIGFETTPNNMMLNNQLSLSPLDPKEDKATVNTDGWKTLFENLKRFYEIPSNKMVAASEVSKGNVAMALESHPIMINWAKVNPGMNWDVVSLPTLKEKPNIGLKPATLALFLTQNSKYKDQAFQVVSYLLSEEVQSLLAKQGVGTPLASSAVKKVFGQDVPELKGKNTNAFYFYKDAPPSPLRDPKLTNVNVDLGVAFTNMVNKKTDVNTALREFEDQINKNIETAKQTK</sequence>
<evidence type="ECO:0000313" key="6">
    <source>
        <dbReference type="Proteomes" id="UP000693672"/>
    </source>
</evidence>
<protein>
    <recommendedName>
        <fullName evidence="7">Extracellular solute-binding protein</fullName>
    </recommendedName>
</protein>
<name>A0A916K9W1_9BACL</name>
<evidence type="ECO:0000256" key="4">
    <source>
        <dbReference type="SAM" id="SignalP"/>
    </source>
</evidence>
<evidence type="ECO:0000256" key="3">
    <source>
        <dbReference type="ARBA" id="ARBA00022729"/>
    </source>
</evidence>
<evidence type="ECO:0000313" key="5">
    <source>
        <dbReference type="EMBL" id="CAG7648410.1"/>
    </source>
</evidence>
<feature type="signal peptide" evidence="4">
    <location>
        <begin position="1"/>
        <end position="19"/>
    </location>
</feature>
<dbReference type="InterPro" id="IPR006061">
    <property type="entry name" value="SBP_1_CS"/>
</dbReference>
<evidence type="ECO:0008006" key="7">
    <source>
        <dbReference type="Google" id="ProtNLM"/>
    </source>
</evidence>
<dbReference type="Proteomes" id="UP000693672">
    <property type="component" value="Unassembled WGS sequence"/>
</dbReference>
<comment type="caution">
    <text evidence="5">The sequence shown here is derived from an EMBL/GenBank/DDBJ whole genome shotgun (WGS) entry which is preliminary data.</text>
</comment>
<dbReference type="AlphaFoldDB" id="A0A916K9W1"/>
<dbReference type="PANTHER" id="PTHR43649">
    <property type="entry name" value="ARABINOSE-BINDING PROTEIN-RELATED"/>
    <property type="match status" value="1"/>
</dbReference>
<dbReference type="PROSITE" id="PS51257">
    <property type="entry name" value="PROKAR_LIPOPROTEIN"/>
    <property type="match status" value="1"/>
</dbReference>
<dbReference type="RefSeq" id="WP_218095305.1">
    <property type="nucleotide sequence ID" value="NZ_CAJVAS010000042.1"/>
</dbReference>
<dbReference type="Pfam" id="PF01547">
    <property type="entry name" value="SBP_bac_1"/>
    <property type="match status" value="1"/>
</dbReference>
<organism evidence="5 6">
    <name type="scientific">Paenibacillus solanacearum</name>
    <dbReference type="NCBI Taxonomy" id="2048548"/>
    <lineage>
        <taxon>Bacteria</taxon>
        <taxon>Bacillati</taxon>
        <taxon>Bacillota</taxon>
        <taxon>Bacilli</taxon>
        <taxon>Bacillales</taxon>
        <taxon>Paenibacillaceae</taxon>
        <taxon>Paenibacillus</taxon>
    </lineage>
</organism>
<comment type="similarity">
    <text evidence="1">Belongs to the bacterial solute-binding protein 1 family.</text>
</comment>
<reference evidence="5" key="1">
    <citation type="submission" date="2021-06" db="EMBL/GenBank/DDBJ databases">
        <authorList>
            <person name="Criscuolo A."/>
        </authorList>
    </citation>
    <scope>NUCLEOTIDE SEQUENCE</scope>
    <source>
        <strain evidence="5">CIP111600</strain>
    </source>
</reference>
<gene>
    <name evidence="5" type="ORF">PAESOLCIP111_05594</name>
</gene>
<dbReference type="PANTHER" id="PTHR43649:SF12">
    <property type="entry name" value="DIACETYLCHITOBIOSE BINDING PROTEIN DASA"/>
    <property type="match status" value="1"/>
</dbReference>
<keyword evidence="6" id="KW-1185">Reference proteome</keyword>
<dbReference type="InterPro" id="IPR050490">
    <property type="entry name" value="Bact_solute-bd_prot1"/>
</dbReference>
<accession>A0A916K9W1</accession>
<feature type="chain" id="PRO_5039216891" description="Extracellular solute-binding protein" evidence="4">
    <location>
        <begin position="20"/>
        <end position="436"/>
    </location>
</feature>
<proteinExistence type="inferred from homology"/>